<evidence type="ECO:0000256" key="4">
    <source>
        <dbReference type="ARBA" id="ARBA00022737"/>
    </source>
</evidence>
<comment type="caution">
    <text evidence="10">The sequence shown here is derived from an EMBL/GenBank/DDBJ whole genome shotgun (WGS) entry which is preliminary data.</text>
</comment>
<evidence type="ECO:0000256" key="6">
    <source>
        <dbReference type="ARBA" id="ARBA00023136"/>
    </source>
</evidence>
<evidence type="ECO:0000256" key="2">
    <source>
        <dbReference type="ARBA" id="ARBA00022448"/>
    </source>
</evidence>
<evidence type="ECO:0000256" key="5">
    <source>
        <dbReference type="ARBA" id="ARBA00022989"/>
    </source>
</evidence>
<dbReference type="GO" id="GO:0005524">
    <property type="term" value="F:ATP binding"/>
    <property type="evidence" value="ECO:0007669"/>
    <property type="project" value="InterPro"/>
</dbReference>
<proteinExistence type="inferred from homology"/>
<accession>A0AAU9NIG7</accession>
<feature type="transmembrane region" description="Helical" evidence="8">
    <location>
        <begin position="156"/>
        <end position="175"/>
    </location>
</feature>
<protein>
    <recommendedName>
        <fullName evidence="9">ABC transmembrane type-1 domain-containing protein</fullName>
    </recommendedName>
</protein>
<feature type="transmembrane region" description="Helical" evidence="8">
    <location>
        <begin position="132"/>
        <end position="150"/>
    </location>
</feature>
<comment type="similarity">
    <text evidence="1">Belongs to the ABC transporter superfamily. ABCB family. Multidrug resistance exporter (TC 3.A.1.201) subfamily.</text>
</comment>
<dbReference type="CDD" id="cd18578">
    <property type="entry name" value="ABC_6TM_Pgp_ABCB1_D2_like"/>
    <property type="match status" value="1"/>
</dbReference>
<gene>
    <name evidence="10" type="ORF">LVIROSA_LOCUS23969</name>
</gene>
<dbReference type="InterPro" id="IPR003439">
    <property type="entry name" value="ABC_transporter-like_ATP-bd"/>
</dbReference>
<evidence type="ECO:0000256" key="7">
    <source>
        <dbReference type="ARBA" id="ARBA00023180"/>
    </source>
</evidence>
<evidence type="ECO:0000256" key="8">
    <source>
        <dbReference type="SAM" id="Phobius"/>
    </source>
</evidence>
<dbReference type="GO" id="GO:0016020">
    <property type="term" value="C:membrane"/>
    <property type="evidence" value="ECO:0007669"/>
    <property type="project" value="InterPro"/>
</dbReference>
<keyword evidence="11" id="KW-1185">Reference proteome</keyword>
<dbReference type="InterPro" id="IPR011527">
    <property type="entry name" value="ABC1_TM_dom"/>
</dbReference>
<dbReference type="EMBL" id="CAKMRJ010004445">
    <property type="protein sequence ID" value="CAH1437661.1"/>
    <property type="molecule type" value="Genomic_DNA"/>
</dbReference>
<dbReference type="Pfam" id="PF00664">
    <property type="entry name" value="ABC_membrane"/>
    <property type="match status" value="1"/>
</dbReference>
<dbReference type="SUPFAM" id="SSF90123">
    <property type="entry name" value="ABC transporter transmembrane region"/>
    <property type="match status" value="1"/>
</dbReference>
<evidence type="ECO:0000313" key="10">
    <source>
        <dbReference type="EMBL" id="CAH1437661.1"/>
    </source>
</evidence>
<dbReference type="PANTHER" id="PTHR45136:SF2">
    <property type="entry name" value="ABC TRANSPORTER DOMAIN-CONTAINING PROTEIN"/>
    <property type="match status" value="1"/>
</dbReference>
<dbReference type="PANTHER" id="PTHR45136">
    <property type="entry name" value="ABC TRANSPORTER DOMAIN-CONTAINING PROTEIN"/>
    <property type="match status" value="1"/>
</dbReference>
<evidence type="ECO:0000256" key="3">
    <source>
        <dbReference type="ARBA" id="ARBA00022692"/>
    </source>
</evidence>
<dbReference type="Proteomes" id="UP001157418">
    <property type="component" value="Unassembled WGS sequence"/>
</dbReference>
<dbReference type="Pfam" id="PF00005">
    <property type="entry name" value="ABC_tran"/>
    <property type="match status" value="2"/>
</dbReference>
<feature type="domain" description="ABC transmembrane type-1" evidence="9">
    <location>
        <begin position="12"/>
        <end position="204"/>
    </location>
</feature>
<evidence type="ECO:0000259" key="9">
    <source>
        <dbReference type="PROSITE" id="PS50929"/>
    </source>
</evidence>
<keyword evidence="6 8" id="KW-0472">Membrane</keyword>
<organism evidence="10 11">
    <name type="scientific">Lactuca virosa</name>
    <dbReference type="NCBI Taxonomy" id="75947"/>
    <lineage>
        <taxon>Eukaryota</taxon>
        <taxon>Viridiplantae</taxon>
        <taxon>Streptophyta</taxon>
        <taxon>Embryophyta</taxon>
        <taxon>Tracheophyta</taxon>
        <taxon>Spermatophyta</taxon>
        <taxon>Magnoliopsida</taxon>
        <taxon>eudicotyledons</taxon>
        <taxon>Gunneridae</taxon>
        <taxon>Pentapetalae</taxon>
        <taxon>asterids</taxon>
        <taxon>campanulids</taxon>
        <taxon>Asterales</taxon>
        <taxon>Asteraceae</taxon>
        <taxon>Cichorioideae</taxon>
        <taxon>Cichorieae</taxon>
        <taxon>Lactucinae</taxon>
        <taxon>Lactuca</taxon>
    </lineage>
</organism>
<dbReference type="SUPFAM" id="SSF52540">
    <property type="entry name" value="P-loop containing nucleoside triphosphate hydrolases"/>
    <property type="match status" value="1"/>
</dbReference>
<dbReference type="Gene3D" id="3.40.50.300">
    <property type="entry name" value="P-loop containing nucleotide triphosphate hydrolases"/>
    <property type="match status" value="2"/>
</dbReference>
<name>A0AAU9NIG7_9ASTR</name>
<keyword evidence="2" id="KW-0813">Transport</keyword>
<dbReference type="InterPro" id="IPR027417">
    <property type="entry name" value="P-loop_NTPase"/>
</dbReference>
<sequence length="420" mass="45711">MNIPELRQALCGSVGAILFGAVQPVYGFGMGSMISVYFLVDHDEIKHSTMIYSLWFASLAVFTMTINIIQHYNFAAMGEYLTKRVREKMLSKILSFEIGWFDKEENSTGALCSRLANDANVVRSLVSDRCSLLIQTFSAVTVAFILGLVIAWRLALVMIAVQPIVIIGFYSKRVLLKTMLQKAMKAQEESSKLAAEAVSNLRTVYCIFISATNPEDAPTGKLISAGHLGAKALFQTYFILVSTGKVIADAGTMTNDLAKGSDAVQSVFAVLDRHTLIEPEDPDGEIPKIIIGHIEIRDVDFAYPARPDVMIFKRFSIDIEAGKSTALVGQSGSGKSTIIGLIERLYDPLKGVVKVDGRDISESEVIEAAKAANAHDFIAVLKDGYDTRCGDRGVQLSGGQKQRVAIARAILKNPTVFVTG</sequence>
<keyword evidence="3 8" id="KW-0812">Transmembrane</keyword>
<keyword evidence="5 8" id="KW-1133">Transmembrane helix</keyword>
<dbReference type="InterPro" id="IPR036640">
    <property type="entry name" value="ABC1_TM_sf"/>
</dbReference>
<keyword evidence="4" id="KW-0677">Repeat</keyword>
<dbReference type="GO" id="GO:0140359">
    <property type="term" value="F:ABC-type transporter activity"/>
    <property type="evidence" value="ECO:0007669"/>
    <property type="project" value="InterPro"/>
</dbReference>
<evidence type="ECO:0000313" key="11">
    <source>
        <dbReference type="Proteomes" id="UP001157418"/>
    </source>
</evidence>
<dbReference type="Gene3D" id="1.20.1560.10">
    <property type="entry name" value="ABC transporter type 1, transmembrane domain"/>
    <property type="match status" value="2"/>
</dbReference>
<feature type="transmembrane region" description="Helical" evidence="8">
    <location>
        <begin position="51"/>
        <end position="69"/>
    </location>
</feature>
<reference evidence="10 11" key="1">
    <citation type="submission" date="2022-01" db="EMBL/GenBank/DDBJ databases">
        <authorList>
            <person name="Xiong W."/>
            <person name="Schranz E."/>
        </authorList>
    </citation>
    <scope>NUCLEOTIDE SEQUENCE [LARGE SCALE GENOMIC DNA]</scope>
</reference>
<dbReference type="AlphaFoldDB" id="A0AAU9NIG7"/>
<evidence type="ECO:0000256" key="1">
    <source>
        <dbReference type="ARBA" id="ARBA00007577"/>
    </source>
</evidence>
<dbReference type="GO" id="GO:0016887">
    <property type="term" value="F:ATP hydrolysis activity"/>
    <property type="evidence" value="ECO:0007669"/>
    <property type="project" value="InterPro"/>
</dbReference>
<dbReference type="PROSITE" id="PS50929">
    <property type="entry name" value="ABC_TM1F"/>
    <property type="match status" value="1"/>
</dbReference>
<keyword evidence="7" id="KW-0325">Glycoprotein</keyword>